<dbReference type="GO" id="GO:0016740">
    <property type="term" value="F:transferase activity"/>
    <property type="evidence" value="ECO:0007669"/>
    <property type="project" value="UniProtKB-KW"/>
</dbReference>
<dbReference type="InterPro" id="IPR001296">
    <property type="entry name" value="Glyco_trans_1"/>
</dbReference>
<dbReference type="Proteomes" id="UP000824633">
    <property type="component" value="Chromosome"/>
</dbReference>
<sequence>MKVLLLDVNCKSGSTGKIIYDLYTQLNENDHTAAIGYGRGPLVDESNIIKFSSNIEVYIHALLTRITGFTGCFSYFATRRLIKFIDKFKPDVVHLNDMHGYFVNIMTLMKYLKKNNIKTIWTFHCEFMYTGKCGYSYDCEKWKSECGYCPNLKDYPTTMFFDFTKKMFNDKKEIFKDFNNLTIVTPSKWLADRVKQSFLKDKEIVVIHNGIDTKNVFYPRKFEHLKKKHNITNEKIVLAVAPDIMCERKGGRYVLELAKRMKDENVKFILIGVTDLNEKFDDNVIALGRTENQIELAEYYSLADVFIICSKKENFPTTCIEAISCGKPVCGFDEGGTSETAPGKTGSFVDYGEVEQLKEKILLELEQGGNYKLYEQYGKETYTKETMYKNYLKIYR</sequence>
<dbReference type="Pfam" id="PF13439">
    <property type="entry name" value="Glyco_transf_4"/>
    <property type="match status" value="1"/>
</dbReference>
<name>A0ABN6J5J5_9CLOT</name>
<accession>A0ABN6J5J5</accession>
<feature type="domain" description="Glycosyl transferase family 1" evidence="1">
    <location>
        <begin position="223"/>
        <end position="381"/>
    </location>
</feature>
<gene>
    <name evidence="3" type="ORF">psyc5s11_50900</name>
</gene>
<keyword evidence="4" id="KW-1185">Reference proteome</keyword>
<evidence type="ECO:0000313" key="3">
    <source>
        <dbReference type="EMBL" id="BCZ49023.1"/>
    </source>
</evidence>
<dbReference type="EMBL" id="AP024849">
    <property type="protein sequence ID" value="BCZ49023.1"/>
    <property type="molecule type" value="Genomic_DNA"/>
</dbReference>
<evidence type="ECO:0000313" key="4">
    <source>
        <dbReference type="Proteomes" id="UP000824633"/>
    </source>
</evidence>
<evidence type="ECO:0000259" key="2">
    <source>
        <dbReference type="Pfam" id="PF13439"/>
    </source>
</evidence>
<organism evidence="3 4">
    <name type="scientific">Clostridium gelidum</name>
    <dbReference type="NCBI Taxonomy" id="704125"/>
    <lineage>
        <taxon>Bacteria</taxon>
        <taxon>Bacillati</taxon>
        <taxon>Bacillota</taxon>
        <taxon>Clostridia</taxon>
        <taxon>Eubacteriales</taxon>
        <taxon>Clostridiaceae</taxon>
        <taxon>Clostridium</taxon>
    </lineage>
</organism>
<proteinExistence type="predicted"/>
<evidence type="ECO:0000259" key="1">
    <source>
        <dbReference type="Pfam" id="PF00534"/>
    </source>
</evidence>
<dbReference type="SUPFAM" id="SSF53756">
    <property type="entry name" value="UDP-Glycosyltransferase/glycogen phosphorylase"/>
    <property type="match status" value="1"/>
</dbReference>
<dbReference type="InterPro" id="IPR050194">
    <property type="entry name" value="Glycosyltransferase_grp1"/>
</dbReference>
<keyword evidence="3" id="KW-0808">Transferase</keyword>
<dbReference type="PANTHER" id="PTHR45947:SF3">
    <property type="entry name" value="SULFOQUINOVOSYL TRANSFERASE SQD2"/>
    <property type="match status" value="1"/>
</dbReference>
<dbReference type="Pfam" id="PF00534">
    <property type="entry name" value="Glycos_transf_1"/>
    <property type="match status" value="1"/>
</dbReference>
<dbReference type="Gene3D" id="3.40.50.2000">
    <property type="entry name" value="Glycogen Phosphorylase B"/>
    <property type="match status" value="2"/>
</dbReference>
<dbReference type="InterPro" id="IPR028098">
    <property type="entry name" value="Glyco_trans_4-like_N"/>
</dbReference>
<dbReference type="RefSeq" id="WP_224035236.1">
    <property type="nucleotide sequence ID" value="NZ_AP024849.1"/>
</dbReference>
<dbReference type="PANTHER" id="PTHR45947">
    <property type="entry name" value="SULFOQUINOVOSYL TRANSFERASE SQD2"/>
    <property type="match status" value="1"/>
</dbReference>
<feature type="domain" description="Glycosyltransferase subfamily 4-like N-terminal" evidence="2">
    <location>
        <begin position="18"/>
        <end position="214"/>
    </location>
</feature>
<reference evidence="4" key="1">
    <citation type="submission" date="2021-07" db="EMBL/GenBank/DDBJ databases">
        <title>Complete genome sequencing of a Clostridium isolate.</title>
        <authorList>
            <person name="Ueki A."/>
            <person name="Tonouchi A."/>
        </authorList>
    </citation>
    <scope>NUCLEOTIDE SEQUENCE [LARGE SCALE GENOMIC DNA]</scope>
    <source>
        <strain evidence="4">C5S11</strain>
    </source>
</reference>
<protein>
    <submittedName>
        <fullName evidence="3">Glycosyl transferase</fullName>
    </submittedName>
</protein>